<dbReference type="CDD" id="cd02231">
    <property type="entry name" value="cupin_BLL6423-like"/>
    <property type="match status" value="1"/>
</dbReference>
<dbReference type="Pfam" id="PF07883">
    <property type="entry name" value="Cupin_2"/>
    <property type="match status" value="1"/>
</dbReference>
<dbReference type="InterPro" id="IPR047142">
    <property type="entry name" value="OryJ/VirC-like"/>
</dbReference>
<dbReference type="PANTHER" id="PTHR36156">
    <property type="entry name" value="SLR2101 PROTEIN"/>
    <property type="match status" value="1"/>
</dbReference>
<reference evidence="2" key="1">
    <citation type="journal article" date="2020" name="Stud. Mycol.">
        <title>101 Dothideomycetes genomes: a test case for predicting lifestyles and emergence of pathogens.</title>
        <authorList>
            <person name="Haridas S."/>
            <person name="Albert R."/>
            <person name="Binder M."/>
            <person name="Bloem J."/>
            <person name="Labutti K."/>
            <person name="Salamov A."/>
            <person name="Andreopoulos B."/>
            <person name="Baker S."/>
            <person name="Barry K."/>
            <person name="Bills G."/>
            <person name="Bluhm B."/>
            <person name="Cannon C."/>
            <person name="Castanera R."/>
            <person name="Culley D."/>
            <person name="Daum C."/>
            <person name="Ezra D."/>
            <person name="Gonzalez J."/>
            <person name="Henrissat B."/>
            <person name="Kuo A."/>
            <person name="Liang C."/>
            <person name="Lipzen A."/>
            <person name="Lutzoni F."/>
            <person name="Magnuson J."/>
            <person name="Mondo S."/>
            <person name="Nolan M."/>
            <person name="Ohm R."/>
            <person name="Pangilinan J."/>
            <person name="Park H.-J."/>
            <person name="Ramirez L."/>
            <person name="Alfaro M."/>
            <person name="Sun H."/>
            <person name="Tritt A."/>
            <person name="Yoshinaga Y."/>
            <person name="Zwiers L.-H."/>
            <person name="Turgeon B."/>
            <person name="Goodwin S."/>
            <person name="Spatafora J."/>
            <person name="Crous P."/>
            <person name="Grigoriev I."/>
        </authorList>
    </citation>
    <scope>NUCLEOTIDE SEQUENCE</scope>
    <source>
        <strain evidence="2">ATCC 36951</strain>
    </source>
</reference>
<feature type="domain" description="Cupin type-2" evidence="1">
    <location>
        <begin position="79"/>
        <end position="140"/>
    </location>
</feature>
<evidence type="ECO:0000313" key="2">
    <source>
        <dbReference type="EMBL" id="KAF2162087.1"/>
    </source>
</evidence>
<dbReference type="EMBL" id="ML993615">
    <property type="protein sequence ID" value="KAF2162087.1"/>
    <property type="molecule type" value="Genomic_DNA"/>
</dbReference>
<protein>
    <recommendedName>
        <fullName evidence="1">Cupin type-2 domain-containing protein</fullName>
    </recommendedName>
</protein>
<dbReference type="Proteomes" id="UP000799537">
    <property type="component" value="Unassembled WGS sequence"/>
</dbReference>
<name>A0A6A6C4J7_ZASCE</name>
<dbReference type="RefSeq" id="XP_033662976.1">
    <property type="nucleotide sequence ID" value="XM_033808584.1"/>
</dbReference>
<sequence length="170" mass="18544">MSQYITTFSPTTGASIFSSKLPDPLHAHPIPLGKITYLYTTHTPPNLSTEADIDTYLTDRENGLPPTSPVPPGGTNASLIELAPGAATPVRRTITVGVFRVLKGIVRLMLDSGEERVLKEGDVVVIRGAKHTWRNETEGEGEQGWAKLMVFAMSVKDFEVNGKQVEAEWL</sequence>
<dbReference type="PANTHER" id="PTHR36156:SF2">
    <property type="entry name" value="CUPIN TYPE-2 DOMAIN-CONTAINING PROTEIN"/>
    <property type="match status" value="1"/>
</dbReference>
<dbReference type="InterPro" id="IPR011051">
    <property type="entry name" value="RmlC_Cupin_sf"/>
</dbReference>
<dbReference type="Gene3D" id="2.60.120.10">
    <property type="entry name" value="Jelly Rolls"/>
    <property type="match status" value="1"/>
</dbReference>
<accession>A0A6A6C4J7</accession>
<dbReference type="AlphaFoldDB" id="A0A6A6C4J7"/>
<keyword evidence="3" id="KW-1185">Reference proteome</keyword>
<dbReference type="OrthoDB" id="5840532at2759"/>
<dbReference type="SUPFAM" id="SSF51182">
    <property type="entry name" value="RmlC-like cupins"/>
    <property type="match status" value="1"/>
</dbReference>
<evidence type="ECO:0000313" key="3">
    <source>
        <dbReference type="Proteomes" id="UP000799537"/>
    </source>
</evidence>
<proteinExistence type="predicted"/>
<dbReference type="InterPro" id="IPR014710">
    <property type="entry name" value="RmlC-like_jellyroll"/>
</dbReference>
<organism evidence="2 3">
    <name type="scientific">Zasmidium cellare ATCC 36951</name>
    <dbReference type="NCBI Taxonomy" id="1080233"/>
    <lineage>
        <taxon>Eukaryota</taxon>
        <taxon>Fungi</taxon>
        <taxon>Dikarya</taxon>
        <taxon>Ascomycota</taxon>
        <taxon>Pezizomycotina</taxon>
        <taxon>Dothideomycetes</taxon>
        <taxon>Dothideomycetidae</taxon>
        <taxon>Mycosphaerellales</taxon>
        <taxon>Mycosphaerellaceae</taxon>
        <taxon>Zasmidium</taxon>
    </lineage>
</organism>
<dbReference type="GeneID" id="54561856"/>
<evidence type="ECO:0000259" key="1">
    <source>
        <dbReference type="Pfam" id="PF07883"/>
    </source>
</evidence>
<dbReference type="InterPro" id="IPR013096">
    <property type="entry name" value="Cupin_2"/>
</dbReference>
<gene>
    <name evidence="2" type="ORF">M409DRAFT_27464</name>
</gene>